<keyword evidence="1" id="KW-0732">Signal</keyword>
<accession>A0AAV0BE13</accession>
<protein>
    <recommendedName>
        <fullName evidence="4">Secreted protein</fullName>
    </recommendedName>
</protein>
<comment type="caution">
    <text evidence="2">The sequence shown here is derived from an EMBL/GenBank/DDBJ whole genome shotgun (WGS) entry which is preliminary data.</text>
</comment>
<reference evidence="2" key="1">
    <citation type="submission" date="2022-06" db="EMBL/GenBank/DDBJ databases">
        <authorList>
            <consortium name="SYNGENTA / RWTH Aachen University"/>
        </authorList>
    </citation>
    <scope>NUCLEOTIDE SEQUENCE</scope>
</reference>
<name>A0AAV0BE13_PHAPC</name>
<evidence type="ECO:0000256" key="1">
    <source>
        <dbReference type="SAM" id="SignalP"/>
    </source>
</evidence>
<evidence type="ECO:0000313" key="3">
    <source>
        <dbReference type="Proteomes" id="UP001153365"/>
    </source>
</evidence>
<evidence type="ECO:0000313" key="2">
    <source>
        <dbReference type="EMBL" id="CAH7685147.1"/>
    </source>
</evidence>
<dbReference type="AlphaFoldDB" id="A0AAV0BE13"/>
<evidence type="ECO:0008006" key="4">
    <source>
        <dbReference type="Google" id="ProtNLM"/>
    </source>
</evidence>
<keyword evidence="3" id="KW-1185">Reference proteome</keyword>
<organism evidence="2 3">
    <name type="scientific">Phakopsora pachyrhizi</name>
    <name type="common">Asian soybean rust disease fungus</name>
    <dbReference type="NCBI Taxonomy" id="170000"/>
    <lineage>
        <taxon>Eukaryota</taxon>
        <taxon>Fungi</taxon>
        <taxon>Dikarya</taxon>
        <taxon>Basidiomycota</taxon>
        <taxon>Pucciniomycotina</taxon>
        <taxon>Pucciniomycetes</taxon>
        <taxon>Pucciniales</taxon>
        <taxon>Phakopsoraceae</taxon>
        <taxon>Phakopsora</taxon>
    </lineage>
</organism>
<dbReference type="Proteomes" id="UP001153365">
    <property type="component" value="Unassembled WGS sequence"/>
</dbReference>
<dbReference type="EMBL" id="CALTRL010005710">
    <property type="protein sequence ID" value="CAH7685147.1"/>
    <property type="molecule type" value="Genomic_DNA"/>
</dbReference>
<feature type="signal peptide" evidence="1">
    <location>
        <begin position="1"/>
        <end position="26"/>
    </location>
</feature>
<proteinExistence type="predicted"/>
<sequence>MTLRQFNTCFVLYCTTLILLSTIVMSGMVPKSEGAEKIIGDGVKIEDVTFKDINEASSGGWREYQEGFLASGSPATSYDDNTKSTRHIPIREFPLSKPRKSLGTAKHMADQFFEAKSRQLRSCTQLLAKLQNSREEIQNSIDKEVFNNLQSLLAQLNDYTDKYLNELKRRKSANLLLNERFVNLILEDFAKVFEHISQHFYPAFKIENSPATSFTLHIINWLAENVQDMHLILFKLLNREKMMEGLEWYTSSQIILKRGYIDFFKTDDIKNYLLNHQDLREIKNILKCNHFLFVLLLIDNK</sequence>
<gene>
    <name evidence="2" type="ORF">PPACK8108_LOCUS19623</name>
</gene>
<feature type="chain" id="PRO_5043751286" description="Secreted protein" evidence="1">
    <location>
        <begin position="27"/>
        <end position="301"/>
    </location>
</feature>